<dbReference type="PANTHER" id="PTHR30441:SF4">
    <property type="entry name" value="PROTEIN ASMA"/>
    <property type="match status" value="1"/>
</dbReference>
<accession>A0A1F4UE86</accession>
<proteinExistence type="predicted"/>
<dbReference type="AlphaFoldDB" id="A0A1F4UE86"/>
<dbReference type="EMBL" id="MEUM01000030">
    <property type="protein sequence ID" value="OGC43258.1"/>
    <property type="molecule type" value="Genomic_DNA"/>
</dbReference>
<dbReference type="GO" id="GO:0005886">
    <property type="term" value="C:plasma membrane"/>
    <property type="evidence" value="ECO:0007669"/>
    <property type="project" value="TreeGrafter"/>
</dbReference>
<feature type="domain" description="AsmA" evidence="1">
    <location>
        <begin position="1"/>
        <end position="651"/>
    </location>
</feature>
<evidence type="ECO:0000313" key="2">
    <source>
        <dbReference type="EMBL" id="OGC43258.1"/>
    </source>
</evidence>
<dbReference type="Proteomes" id="UP000177025">
    <property type="component" value="Unassembled WGS sequence"/>
</dbReference>
<reference evidence="2 3" key="1">
    <citation type="journal article" date="2016" name="Nat. Commun.">
        <title>Thousands of microbial genomes shed light on interconnected biogeochemical processes in an aquifer system.</title>
        <authorList>
            <person name="Anantharaman K."/>
            <person name="Brown C.T."/>
            <person name="Hug L.A."/>
            <person name="Sharon I."/>
            <person name="Castelle C.J."/>
            <person name="Probst A.J."/>
            <person name="Thomas B.C."/>
            <person name="Singh A."/>
            <person name="Wilkins M.J."/>
            <person name="Karaoz U."/>
            <person name="Brodie E.L."/>
            <person name="Williams K.H."/>
            <person name="Hubbard S.S."/>
            <person name="Banfield J.F."/>
        </authorList>
    </citation>
    <scope>NUCLEOTIDE SEQUENCE [LARGE SCALE GENOMIC DNA]</scope>
</reference>
<dbReference type="InterPro" id="IPR007844">
    <property type="entry name" value="AsmA"/>
</dbReference>
<sequence>MAKLMKILLLVLCLLIVMVVGGYFLIRSYLTPARVQAITEKMTSEALQRPVEMGKVGVKFGLRIGISIDYLSIANTAGFRPEPMVEIERTELNLKLLPLLQRRIVISGINLNRAVFRFESDPAGNLNMSGLLPKEMKGRAWAISLDYFDIRQSEVSYYDQKTKLELRIKDFDQRISFKGKNLLSVGQGSMYLLKSNTLPEMVILFSDNLEYDTLKKDITIRKLTANYDPIVLELSGTLTKMETMTIKGNLDIKNLSEAKSLIPQADRPTELQGKLSANFSILGNIKNPKIDGQATLTNVKYLPKGMKRGFENISGSFSFDQNTLRNIILKANLGAAQININGSVNDWSHPVLNITAKVDGSLSDIAAVIPETEIMKLQGKVLANIIAKGTINKPIITGDYSLRDGMLDGIGLIKPVNKLEMKGKLQTNGLVIERCTGVIGSTDFNINGTLADFNKPVMQLNNNSNLINLDELLPRTSKDKKAPTGGVPIRILGRVKVKKFTGLDMEFANINTDFTYDKGIVDLKNCMADGFDGKVELDLYYNANSPEPYRIMTRMKSISAKAILKRFLNFDNVDGRMSGMSNFIGNGLTVKEVISNLNASGNLKLVNGEFNNFKMLDELLKWLGVTDTKKVPFKDLAFYYKIEKGRANIRDWAMSSSIGNFLTDGYVGLNNDVNLQVSLTLIKKYSDVVKKYHGDWIFPIDNNGRATIDIIITGKLTSPKFSLDKNKIKQRIQGKLKDEFEKKKKEWEKKIKELLPGN</sequence>
<comment type="caution">
    <text evidence="2">The sequence shown here is derived from an EMBL/GenBank/DDBJ whole genome shotgun (WGS) entry which is preliminary data.</text>
</comment>
<dbReference type="GO" id="GO:0090313">
    <property type="term" value="P:regulation of protein targeting to membrane"/>
    <property type="evidence" value="ECO:0007669"/>
    <property type="project" value="TreeGrafter"/>
</dbReference>
<gene>
    <name evidence="2" type="ORF">A2Y85_05685</name>
</gene>
<organism evidence="2 3">
    <name type="scientific">candidate division WOR-3 bacterium RBG_13_43_14</name>
    <dbReference type="NCBI Taxonomy" id="1802590"/>
    <lineage>
        <taxon>Bacteria</taxon>
        <taxon>Bacteria division WOR-3</taxon>
    </lineage>
</organism>
<protein>
    <recommendedName>
        <fullName evidence="1">AsmA domain-containing protein</fullName>
    </recommendedName>
</protein>
<dbReference type="InterPro" id="IPR052894">
    <property type="entry name" value="AsmA-related"/>
</dbReference>
<dbReference type="Pfam" id="PF05170">
    <property type="entry name" value="AsmA"/>
    <property type="match status" value="1"/>
</dbReference>
<dbReference type="PANTHER" id="PTHR30441">
    <property type="entry name" value="DUF748 DOMAIN-CONTAINING PROTEIN"/>
    <property type="match status" value="1"/>
</dbReference>
<evidence type="ECO:0000313" key="3">
    <source>
        <dbReference type="Proteomes" id="UP000177025"/>
    </source>
</evidence>
<evidence type="ECO:0000259" key="1">
    <source>
        <dbReference type="Pfam" id="PF05170"/>
    </source>
</evidence>
<name>A0A1F4UE86_UNCW3</name>